<feature type="compositionally biased region" description="Low complexity" evidence="9">
    <location>
        <begin position="234"/>
        <end position="243"/>
    </location>
</feature>
<dbReference type="AlphaFoldDB" id="A0A1L8HQP2"/>
<dbReference type="AGR" id="Xenbase:XB-GENE-17341770"/>
<dbReference type="OMA" id="DTIWQVI"/>
<comment type="similarity">
    <text evidence="8">Belongs to the Smac/DIABLO protein family.</text>
</comment>
<dbReference type="GeneID" id="108705716"/>
<dbReference type="GO" id="GO:0043065">
    <property type="term" value="P:positive regulation of apoptotic process"/>
    <property type="evidence" value="ECO:0007669"/>
    <property type="project" value="UniProtKB-ARBA"/>
</dbReference>
<evidence type="ECO:0000256" key="6">
    <source>
        <dbReference type="ARBA" id="ARBA00030447"/>
    </source>
</evidence>
<dbReference type="GO" id="GO:0051402">
    <property type="term" value="P:neuron apoptotic process"/>
    <property type="evidence" value="ECO:0000318"/>
    <property type="project" value="GO_Central"/>
</dbReference>
<evidence type="ECO:0000256" key="8">
    <source>
        <dbReference type="ARBA" id="ARBA00046319"/>
    </source>
</evidence>
<evidence type="ECO:0000256" key="5">
    <source>
        <dbReference type="ARBA" id="ARBA00023128"/>
    </source>
</evidence>
<protein>
    <recommendedName>
        <fullName evidence="2">Diablo homolog, mitochondrial</fullName>
    </recommendedName>
    <alternativeName>
        <fullName evidence="7">Direct IAP-binding protein with low pI</fullName>
    </alternativeName>
    <alternativeName>
        <fullName evidence="6">Second mitochondria-derived activator of caspase</fullName>
    </alternativeName>
</protein>
<gene>
    <name evidence="11 12" type="primary">diablo.S</name>
</gene>
<dbReference type="PaxDb" id="8355-A0A1L8HQP2"/>
<accession>A0A1L8HQP2</accession>
<keyword evidence="3" id="KW-0053">Apoptosis</keyword>
<name>A0A1L8HQP2_XENLA</name>
<feature type="compositionally biased region" description="Basic and acidic residues" evidence="9">
    <location>
        <begin position="221"/>
        <end position="232"/>
    </location>
</feature>
<evidence type="ECO:0000313" key="12">
    <source>
        <dbReference type="Xenbase" id="XB-GENE-17341770"/>
    </source>
</evidence>
<evidence type="ECO:0000256" key="3">
    <source>
        <dbReference type="ARBA" id="ARBA00022703"/>
    </source>
</evidence>
<dbReference type="STRING" id="8355.A0A1L8HQP2"/>
<evidence type="ECO:0000256" key="1">
    <source>
        <dbReference type="ARBA" id="ARBA00004173"/>
    </source>
</evidence>
<dbReference type="PANTHER" id="PTHR32247">
    <property type="entry name" value="DIABLO HOMOLOG, MITOCHONDRIAL"/>
    <property type="match status" value="1"/>
</dbReference>
<proteinExistence type="inferred from homology"/>
<dbReference type="InterPro" id="IPR009062">
    <property type="entry name" value="Smac/DIABLO-like_sf"/>
</dbReference>
<dbReference type="GO" id="GO:0005739">
    <property type="term" value="C:mitochondrion"/>
    <property type="evidence" value="ECO:0000318"/>
    <property type="project" value="GO_Central"/>
</dbReference>
<dbReference type="KEGG" id="xla:108705716"/>
<dbReference type="Xenbase" id="XB-GENE-17341770">
    <property type="gene designation" value="diablo.S"/>
</dbReference>
<dbReference type="Pfam" id="PF09057">
    <property type="entry name" value="Smac_DIABLO"/>
    <property type="match status" value="1"/>
</dbReference>
<dbReference type="Bgee" id="108705716">
    <property type="expression patterns" value="Expressed in ovary and 19 other cell types or tissues"/>
</dbReference>
<dbReference type="OrthoDB" id="6153032at2759"/>
<dbReference type="RefSeq" id="XP_018098059.1">
    <property type="nucleotide sequence ID" value="XM_018242570.2"/>
</dbReference>
<dbReference type="CTD" id="108705716"/>
<sequence length="258" mass="28650">MTKSYWSLPAATNKMASLTRRLVWSFSSILRESFPIVSNRSCVSLLRGSWRKVLSVGIGTSLCAIPVGQRSEPTLSSECLIKRAAYLVADSSSTFLSQTTYALVESLTEYTTAVYTLISLQKKYTSLLDKMNSNEESAIWQVINGARVQMKQLKEQYLKYESSWKRAVSLSEMAAEAAYQSGADQASVTVRNHIQIVQSQVQEAQDQAHMAEVQLTASQAEEIKRTITEDKGNPPSGGSPRSSLSEEEEIPEAYLRED</sequence>
<dbReference type="InterPro" id="IPR015142">
    <property type="entry name" value="Smac_DIABLO"/>
</dbReference>
<evidence type="ECO:0000256" key="4">
    <source>
        <dbReference type="ARBA" id="ARBA00022946"/>
    </source>
</evidence>
<organism evidence="10 11">
    <name type="scientific">Xenopus laevis</name>
    <name type="common">African clawed frog</name>
    <dbReference type="NCBI Taxonomy" id="8355"/>
    <lineage>
        <taxon>Eukaryota</taxon>
        <taxon>Metazoa</taxon>
        <taxon>Chordata</taxon>
        <taxon>Craniata</taxon>
        <taxon>Vertebrata</taxon>
        <taxon>Euteleostomi</taxon>
        <taxon>Amphibia</taxon>
        <taxon>Batrachia</taxon>
        <taxon>Anura</taxon>
        <taxon>Pipoidea</taxon>
        <taxon>Pipidae</taxon>
        <taxon>Xenopodinae</taxon>
        <taxon>Xenopus</taxon>
        <taxon>Xenopus</taxon>
    </lineage>
</organism>
<keyword evidence="4" id="KW-0809">Transit peptide</keyword>
<evidence type="ECO:0000313" key="10">
    <source>
        <dbReference type="Proteomes" id="UP000186698"/>
    </source>
</evidence>
<keyword evidence="10" id="KW-1185">Reference proteome</keyword>
<dbReference type="PANTHER" id="PTHR32247:SF3">
    <property type="entry name" value="DIABLO IAP-BINDING MITOCHONDRIAL PROTEIN"/>
    <property type="match status" value="1"/>
</dbReference>
<evidence type="ECO:0000313" key="11">
    <source>
        <dbReference type="RefSeq" id="XP_018098059.1"/>
    </source>
</evidence>
<dbReference type="Gene3D" id="1.20.58.70">
    <property type="match status" value="1"/>
</dbReference>
<dbReference type="Proteomes" id="UP000186698">
    <property type="component" value="Chromosome 1S"/>
</dbReference>
<dbReference type="FunFam" id="1.20.58.70:FF:000012">
    <property type="entry name" value="diablo homolog, mitochondrial isoform X1"/>
    <property type="match status" value="1"/>
</dbReference>
<keyword evidence="5" id="KW-0496">Mitochondrion</keyword>
<evidence type="ECO:0000256" key="7">
    <source>
        <dbReference type="ARBA" id="ARBA00033049"/>
    </source>
</evidence>
<dbReference type="SUPFAM" id="SSF46984">
    <property type="entry name" value="Smac/diablo"/>
    <property type="match status" value="1"/>
</dbReference>
<comment type="subcellular location">
    <subcellularLocation>
        <location evidence="1">Mitochondrion</location>
    </subcellularLocation>
</comment>
<evidence type="ECO:0000256" key="9">
    <source>
        <dbReference type="SAM" id="MobiDB-lite"/>
    </source>
</evidence>
<reference evidence="11" key="1">
    <citation type="submission" date="2025-08" db="UniProtKB">
        <authorList>
            <consortium name="RefSeq"/>
        </authorList>
    </citation>
    <scope>IDENTIFICATION</scope>
    <source>
        <strain evidence="11">J_2021</strain>
        <tissue evidence="11">Erythrocytes</tissue>
    </source>
</reference>
<feature type="region of interest" description="Disordered" evidence="9">
    <location>
        <begin position="219"/>
        <end position="258"/>
    </location>
</feature>
<dbReference type="GO" id="GO:0008631">
    <property type="term" value="P:intrinsic apoptotic signaling pathway in response to oxidative stress"/>
    <property type="evidence" value="ECO:0000318"/>
    <property type="project" value="GO_Central"/>
</dbReference>
<evidence type="ECO:0000256" key="2">
    <source>
        <dbReference type="ARBA" id="ARBA00015078"/>
    </source>
</evidence>